<feature type="domain" description="PH" evidence="7">
    <location>
        <begin position="326"/>
        <end position="442"/>
    </location>
</feature>
<dbReference type="Gene3D" id="1.10.1000.11">
    <property type="entry name" value="Arf Nucleotide-binding Site Opener,domain 2"/>
    <property type="match status" value="1"/>
</dbReference>
<name>A0A452UKD4_URSMA</name>
<protein>
    <submittedName>
        <fullName evidence="9">Cytohesin 4</fullName>
    </submittedName>
</protein>
<evidence type="ECO:0000256" key="5">
    <source>
        <dbReference type="ARBA" id="ARBA00023121"/>
    </source>
</evidence>
<dbReference type="SUPFAM" id="SSF50729">
    <property type="entry name" value="PH domain-like"/>
    <property type="match status" value="1"/>
</dbReference>
<dbReference type="InterPro" id="IPR011993">
    <property type="entry name" value="PH-like_dom_sf"/>
</dbReference>
<dbReference type="SMART" id="SM00222">
    <property type="entry name" value="Sec7"/>
    <property type="match status" value="1"/>
</dbReference>
<dbReference type="GO" id="GO:0005829">
    <property type="term" value="C:cytosol"/>
    <property type="evidence" value="ECO:0007669"/>
    <property type="project" value="Ensembl"/>
</dbReference>
<dbReference type="Pfam" id="PF01369">
    <property type="entry name" value="Sec7"/>
    <property type="match status" value="1"/>
</dbReference>
<comment type="subcellular location">
    <subcellularLocation>
        <location evidence="1">Cell membrane</location>
        <topology evidence="1">Peripheral membrane protein</topology>
    </subcellularLocation>
</comment>
<dbReference type="GO" id="GO:0032012">
    <property type="term" value="P:regulation of ARF protein signal transduction"/>
    <property type="evidence" value="ECO:0007669"/>
    <property type="project" value="InterPro"/>
</dbReference>
<dbReference type="PROSITE" id="PS50190">
    <property type="entry name" value="SEC7"/>
    <property type="match status" value="1"/>
</dbReference>
<keyword evidence="5" id="KW-0446">Lipid-binding</keyword>
<feature type="domain" description="SEC7" evidence="8">
    <location>
        <begin position="121"/>
        <end position="308"/>
    </location>
</feature>
<organism evidence="9">
    <name type="scientific">Ursus maritimus</name>
    <name type="common">Polar bear</name>
    <name type="synonym">Thalarctos maritimus</name>
    <dbReference type="NCBI Taxonomy" id="29073"/>
    <lineage>
        <taxon>Eukaryota</taxon>
        <taxon>Metazoa</taxon>
        <taxon>Chordata</taxon>
        <taxon>Craniata</taxon>
        <taxon>Vertebrata</taxon>
        <taxon>Euteleostomi</taxon>
        <taxon>Mammalia</taxon>
        <taxon>Eutheria</taxon>
        <taxon>Laurasiatheria</taxon>
        <taxon>Carnivora</taxon>
        <taxon>Caniformia</taxon>
        <taxon>Ursidae</taxon>
        <taxon>Ursus</taxon>
    </lineage>
</organism>
<dbReference type="GO" id="GO:0045171">
    <property type="term" value="C:intercellular bridge"/>
    <property type="evidence" value="ECO:0007669"/>
    <property type="project" value="Ensembl"/>
</dbReference>
<evidence type="ECO:0000256" key="4">
    <source>
        <dbReference type="ARBA" id="ARBA00023054"/>
    </source>
</evidence>
<dbReference type="GO" id="GO:0005886">
    <property type="term" value="C:plasma membrane"/>
    <property type="evidence" value="ECO:0007669"/>
    <property type="project" value="UniProtKB-SubCell"/>
</dbReference>
<dbReference type="InterPro" id="IPR023394">
    <property type="entry name" value="Sec7_C_sf"/>
</dbReference>
<dbReference type="InterPro" id="IPR001849">
    <property type="entry name" value="PH_domain"/>
</dbReference>
<evidence type="ECO:0000256" key="3">
    <source>
        <dbReference type="ARBA" id="ARBA00022658"/>
    </source>
</evidence>
<dbReference type="GO" id="GO:0005085">
    <property type="term" value="F:guanyl-nucleotide exchange factor activity"/>
    <property type="evidence" value="ECO:0007669"/>
    <property type="project" value="UniProtKB-KW"/>
</dbReference>
<dbReference type="GO" id="GO:0034451">
    <property type="term" value="C:centriolar satellite"/>
    <property type="evidence" value="ECO:0007669"/>
    <property type="project" value="Ensembl"/>
</dbReference>
<dbReference type="CDD" id="cd00171">
    <property type="entry name" value="Sec7"/>
    <property type="match status" value="1"/>
</dbReference>
<dbReference type="FunFam" id="2.30.29.30:FF:000009">
    <property type="entry name" value="Cytohesin 1"/>
    <property type="match status" value="1"/>
</dbReference>
<dbReference type="FunFam" id="1.10.220.20:FF:000003">
    <property type="entry name" value="Cytohesin 1"/>
    <property type="match status" value="1"/>
</dbReference>
<evidence type="ECO:0000256" key="1">
    <source>
        <dbReference type="ARBA" id="ARBA00004202"/>
    </source>
</evidence>
<evidence type="ECO:0000259" key="8">
    <source>
        <dbReference type="PROSITE" id="PS50190"/>
    </source>
</evidence>
<keyword evidence="4" id="KW-0175">Coiled coil</keyword>
<keyword evidence="2" id="KW-1003">Cell membrane</keyword>
<dbReference type="Ensembl" id="ENSUMAT00000025320.1">
    <property type="protein sequence ID" value="ENSUMAP00000021379.1"/>
    <property type="gene ID" value="ENSUMAG00000015619.1"/>
</dbReference>
<gene>
    <name evidence="9" type="primary">CYTH4</name>
</gene>
<dbReference type="PANTHER" id="PTHR10663">
    <property type="entry name" value="GUANYL-NUCLEOTIDE EXCHANGE FACTOR"/>
    <property type="match status" value="1"/>
</dbReference>
<dbReference type="AlphaFoldDB" id="A0A452UKD4"/>
<evidence type="ECO:0000259" key="7">
    <source>
        <dbReference type="PROSITE" id="PS50003"/>
    </source>
</evidence>
<dbReference type="SUPFAM" id="SSF48425">
    <property type="entry name" value="Sec7 domain"/>
    <property type="match status" value="1"/>
</dbReference>
<keyword evidence="6" id="KW-0472">Membrane</keyword>
<sequence length="461" mass="53100">MDLCHPDPAELSSGETEELQRIKWHRKQLLEDIQPQLDSQSIVSARLILASESWGSRSVTWPRSSYGLMTTGLRSSLQAPGCRWVPRQAWGPRSSHRLQGKKLKDEIADVFAQIDCFETAEESRLAQKEKELCIGRKKFNMDPMKGIQYLIEHKLLTHNVQDIAQFLYKGEGLNKTAIGTYLGERDPLNLQVLQAFVDCHEFANLNLVQALRQFLWSFRLPGEAQKIDRMMETFATRYCLCNPGVFQSTDTCYVLSFSIIMLNTSLHNPNVRDRPPFERFVSMNRGINDGGDLPEEQLRNLFDSIKSEPFSIPEDDGNDLTHTFFNPDREGWLLKLGGRVKTWKRRWFILTDNCLYYFEFTTDKEPRGIIPLENLSVQKVDDPKKPFCLELYNPSCRGQKIKACKTDGEGKVVEGKHESYRISASSPEERDQWIEAIRASITRVPFYDLVSARKKKIANKH</sequence>
<dbReference type="Gene3D" id="2.30.29.30">
    <property type="entry name" value="Pleckstrin-homology domain (PH domain)/Phosphotyrosine-binding domain (PTB)"/>
    <property type="match status" value="1"/>
</dbReference>
<evidence type="ECO:0000256" key="6">
    <source>
        <dbReference type="ARBA" id="ARBA00023136"/>
    </source>
</evidence>
<dbReference type="Gene3D" id="1.10.220.20">
    <property type="match status" value="1"/>
</dbReference>
<dbReference type="InterPro" id="IPR035999">
    <property type="entry name" value="Sec7_dom_sf"/>
</dbReference>
<dbReference type="InterPro" id="IPR000904">
    <property type="entry name" value="Sec7_dom"/>
</dbReference>
<accession>A0A452UKD4</accession>
<dbReference type="GeneTree" id="ENSGT00940000160865"/>
<evidence type="ECO:0000313" key="9">
    <source>
        <dbReference type="Ensembl" id="ENSUMAP00000021379"/>
    </source>
</evidence>
<dbReference type="PROSITE" id="PS50003">
    <property type="entry name" value="PH_DOMAIN"/>
    <property type="match status" value="1"/>
</dbReference>
<dbReference type="GO" id="GO:0008289">
    <property type="term" value="F:lipid binding"/>
    <property type="evidence" value="ECO:0007669"/>
    <property type="project" value="UniProtKB-KW"/>
</dbReference>
<keyword evidence="3" id="KW-0344">Guanine-nucleotide releasing factor</keyword>
<dbReference type="SMART" id="SM00233">
    <property type="entry name" value="PH"/>
    <property type="match status" value="1"/>
</dbReference>
<dbReference type="PANTHER" id="PTHR10663:SF323">
    <property type="entry name" value="CYTOHESIN-4"/>
    <property type="match status" value="1"/>
</dbReference>
<proteinExistence type="predicted"/>
<dbReference type="FunFam" id="1.10.1000.11:FF:000002">
    <property type="entry name" value="Cytohesin 1"/>
    <property type="match status" value="1"/>
</dbReference>
<dbReference type="Pfam" id="PF00169">
    <property type="entry name" value="PH"/>
    <property type="match status" value="1"/>
</dbReference>
<dbReference type="CDD" id="cd01252">
    <property type="entry name" value="PH_GRP1-like"/>
    <property type="match status" value="1"/>
</dbReference>
<evidence type="ECO:0000256" key="2">
    <source>
        <dbReference type="ARBA" id="ARBA00022475"/>
    </source>
</evidence>
<reference evidence="9" key="1">
    <citation type="submission" date="2019-03" db="UniProtKB">
        <authorList>
            <consortium name="Ensembl"/>
        </authorList>
    </citation>
    <scope>IDENTIFICATION</scope>
</reference>